<evidence type="ECO:0000313" key="1">
    <source>
        <dbReference type="EMBL" id="RDY01741.1"/>
    </source>
</evidence>
<proteinExistence type="predicted"/>
<evidence type="ECO:0008006" key="3">
    <source>
        <dbReference type="Google" id="ProtNLM"/>
    </source>
</evidence>
<dbReference type="EMBL" id="QJKJ01002699">
    <property type="protein sequence ID" value="RDY01741.1"/>
    <property type="molecule type" value="Genomic_DNA"/>
</dbReference>
<evidence type="ECO:0000313" key="2">
    <source>
        <dbReference type="Proteomes" id="UP000257109"/>
    </source>
</evidence>
<gene>
    <name evidence="1" type="ORF">CR513_14896</name>
</gene>
<sequence>MLLEESGELPFLFHLLGLLKTKEELFGFNSILGVYQVVSRAIESIRSMPIIFLGRIIQSSSSLRKLTTHIHVKSYLLVVMEMSDKYYDWELKVMQNLDCLNCDDYTKVRLIALSFKGYALIWWNEISLQCRGLKRESIDSWEELRKKMRD</sequence>
<comment type="caution">
    <text evidence="1">The sequence shown here is derived from an EMBL/GenBank/DDBJ whole genome shotgun (WGS) entry which is preliminary data.</text>
</comment>
<reference evidence="1" key="1">
    <citation type="submission" date="2018-05" db="EMBL/GenBank/DDBJ databases">
        <title>Draft genome of Mucuna pruriens seed.</title>
        <authorList>
            <person name="Nnadi N.E."/>
            <person name="Vos R."/>
            <person name="Hasami M.H."/>
            <person name="Devisetty U.K."/>
            <person name="Aguiy J.C."/>
        </authorList>
    </citation>
    <scope>NUCLEOTIDE SEQUENCE [LARGE SCALE GENOMIC DNA]</scope>
    <source>
        <strain evidence="1">JCA_2017</strain>
    </source>
</reference>
<organism evidence="1 2">
    <name type="scientific">Mucuna pruriens</name>
    <name type="common">Velvet bean</name>
    <name type="synonym">Dolichos pruriens</name>
    <dbReference type="NCBI Taxonomy" id="157652"/>
    <lineage>
        <taxon>Eukaryota</taxon>
        <taxon>Viridiplantae</taxon>
        <taxon>Streptophyta</taxon>
        <taxon>Embryophyta</taxon>
        <taxon>Tracheophyta</taxon>
        <taxon>Spermatophyta</taxon>
        <taxon>Magnoliopsida</taxon>
        <taxon>eudicotyledons</taxon>
        <taxon>Gunneridae</taxon>
        <taxon>Pentapetalae</taxon>
        <taxon>rosids</taxon>
        <taxon>fabids</taxon>
        <taxon>Fabales</taxon>
        <taxon>Fabaceae</taxon>
        <taxon>Papilionoideae</taxon>
        <taxon>50 kb inversion clade</taxon>
        <taxon>NPAAA clade</taxon>
        <taxon>indigoferoid/millettioid clade</taxon>
        <taxon>Phaseoleae</taxon>
        <taxon>Mucuna</taxon>
    </lineage>
</organism>
<accession>A0A371HG13</accession>
<feature type="non-terminal residue" evidence="1">
    <location>
        <position position="150"/>
    </location>
</feature>
<keyword evidence="2" id="KW-1185">Reference proteome</keyword>
<dbReference type="AlphaFoldDB" id="A0A371HG13"/>
<protein>
    <recommendedName>
        <fullName evidence="3">Retrotransposon gag domain-containing protein</fullName>
    </recommendedName>
</protein>
<dbReference type="Proteomes" id="UP000257109">
    <property type="component" value="Unassembled WGS sequence"/>
</dbReference>
<name>A0A371HG13_MUCPR</name>